<evidence type="ECO:0000313" key="2">
    <source>
        <dbReference type="Proteomes" id="UP000032142"/>
    </source>
</evidence>
<dbReference type="AlphaFoldDB" id="A0A0B0PWD5"/>
<reference evidence="2" key="1">
    <citation type="submission" date="2014-09" db="EMBL/GenBank/DDBJ databases">
        <authorList>
            <person name="Mudge J."/>
            <person name="Ramaraj T."/>
            <person name="Lindquist I.E."/>
            <person name="Bharti A.K."/>
            <person name="Sundararajan A."/>
            <person name="Cameron C.T."/>
            <person name="Woodward J.E."/>
            <person name="May G.D."/>
            <person name="Brubaker C."/>
            <person name="Broadhvest J."/>
            <person name="Wilkins T.A."/>
        </authorList>
    </citation>
    <scope>NUCLEOTIDE SEQUENCE</scope>
    <source>
        <strain evidence="2">cv. AKA8401</strain>
    </source>
</reference>
<keyword evidence="2" id="KW-1185">Reference proteome</keyword>
<sequence>MQTLLSSPRCPWQKVQSVVVACLLVAVDEAFGPGYNAKFATVLGTWLNGVTTVTIESLNSRRRSLRLFITKDHPLLVGTDLQ</sequence>
<dbReference type="EMBL" id="KN459990">
    <property type="protein sequence ID" value="KHG30778.1"/>
    <property type="molecule type" value="Genomic_DNA"/>
</dbReference>
<organism evidence="1 2">
    <name type="scientific">Gossypium arboreum</name>
    <name type="common">Tree cotton</name>
    <name type="synonym">Gossypium nanking</name>
    <dbReference type="NCBI Taxonomy" id="29729"/>
    <lineage>
        <taxon>Eukaryota</taxon>
        <taxon>Viridiplantae</taxon>
        <taxon>Streptophyta</taxon>
        <taxon>Embryophyta</taxon>
        <taxon>Tracheophyta</taxon>
        <taxon>Spermatophyta</taxon>
        <taxon>Magnoliopsida</taxon>
        <taxon>eudicotyledons</taxon>
        <taxon>Gunneridae</taxon>
        <taxon>Pentapetalae</taxon>
        <taxon>rosids</taxon>
        <taxon>malvids</taxon>
        <taxon>Malvales</taxon>
        <taxon>Malvaceae</taxon>
        <taxon>Malvoideae</taxon>
        <taxon>Gossypium</taxon>
    </lineage>
</organism>
<gene>
    <name evidence="1" type="ORF">F383_11960</name>
</gene>
<evidence type="ECO:0000313" key="1">
    <source>
        <dbReference type="EMBL" id="KHG30778.1"/>
    </source>
</evidence>
<proteinExistence type="predicted"/>
<name>A0A0B0PWD5_GOSAR</name>
<accession>A0A0B0PWD5</accession>
<protein>
    <submittedName>
        <fullName evidence="1">Uncharacterized protein</fullName>
    </submittedName>
</protein>
<dbReference type="Proteomes" id="UP000032142">
    <property type="component" value="Unassembled WGS sequence"/>
</dbReference>